<keyword evidence="3" id="KW-1185">Reference proteome</keyword>
<organism evidence="2 3">
    <name type="scientific">Glycomyces luteolus</name>
    <dbReference type="NCBI Taxonomy" id="2670330"/>
    <lineage>
        <taxon>Bacteria</taxon>
        <taxon>Bacillati</taxon>
        <taxon>Actinomycetota</taxon>
        <taxon>Actinomycetes</taxon>
        <taxon>Glycomycetales</taxon>
        <taxon>Glycomycetaceae</taxon>
        <taxon>Glycomyces</taxon>
    </lineage>
</organism>
<name>A0A9X3PGU7_9ACTN</name>
<dbReference type="InterPro" id="IPR012312">
    <property type="entry name" value="Hemerythrin-like"/>
</dbReference>
<protein>
    <submittedName>
        <fullName evidence="2">Hemerythrin domain-containing protein</fullName>
    </submittedName>
</protein>
<dbReference type="PANTHER" id="PTHR35585">
    <property type="entry name" value="HHE DOMAIN PROTEIN (AFU_ORTHOLOGUE AFUA_4G00730)"/>
    <property type="match status" value="1"/>
</dbReference>
<dbReference type="Pfam" id="PF01814">
    <property type="entry name" value="Hemerythrin"/>
    <property type="match status" value="1"/>
</dbReference>
<comment type="caution">
    <text evidence="2">The sequence shown here is derived from an EMBL/GenBank/DDBJ whole genome shotgun (WGS) entry which is preliminary data.</text>
</comment>
<evidence type="ECO:0000313" key="3">
    <source>
        <dbReference type="Proteomes" id="UP001146067"/>
    </source>
</evidence>
<evidence type="ECO:0000313" key="2">
    <source>
        <dbReference type="EMBL" id="MDA1358115.1"/>
    </source>
</evidence>
<dbReference type="Gene3D" id="1.20.120.520">
    <property type="entry name" value="nmb1532 protein domain like"/>
    <property type="match status" value="1"/>
</dbReference>
<dbReference type="Proteomes" id="UP001146067">
    <property type="component" value="Unassembled WGS sequence"/>
</dbReference>
<reference evidence="2" key="1">
    <citation type="submission" date="2022-12" db="EMBL/GenBank/DDBJ databases">
        <title>Gycomyces niveus sp.nov.,a novel actinomycete isolated from soil in Shouguan.</title>
        <authorList>
            <person name="Yang X."/>
        </authorList>
    </citation>
    <scope>NUCLEOTIDE SEQUENCE</scope>
    <source>
        <strain evidence="2">NEAU-A15</strain>
    </source>
</reference>
<dbReference type="PANTHER" id="PTHR35585:SF1">
    <property type="entry name" value="HHE DOMAIN PROTEIN (AFU_ORTHOLOGUE AFUA_4G00730)"/>
    <property type="match status" value="1"/>
</dbReference>
<gene>
    <name evidence="2" type="ORF">O1R50_00655</name>
</gene>
<dbReference type="EMBL" id="JAPZVP010000001">
    <property type="protein sequence ID" value="MDA1358115.1"/>
    <property type="molecule type" value="Genomic_DNA"/>
</dbReference>
<dbReference type="RefSeq" id="WP_270107890.1">
    <property type="nucleotide sequence ID" value="NZ_JAPZVP010000001.1"/>
</dbReference>
<sequence>MPHTEQDTDLIDVIIKDHREFEAAFVELESHTGHAFGRKELVDHVIAEIIRHEVAEEQFMYPAARSRLADGDKIVDHEIEEHAEAEEVMKDLEGLGPEAPHFEQLVKQMIEDVRHHMDEEERTLLPRLREACDEEELQDLGYKVLAAKEFAPTRPHPNAPDQPPANLILGPGIGFIDKIRDTLSHREV</sequence>
<dbReference type="AlphaFoldDB" id="A0A9X3PGU7"/>
<accession>A0A9X3PGU7</accession>
<evidence type="ECO:0000259" key="1">
    <source>
        <dbReference type="Pfam" id="PF01814"/>
    </source>
</evidence>
<feature type="domain" description="Hemerythrin-like" evidence="1">
    <location>
        <begin position="10"/>
        <end position="128"/>
    </location>
</feature>
<proteinExistence type="predicted"/>